<comment type="caution">
    <text evidence="1">The sequence shown here is derived from an EMBL/GenBank/DDBJ whole genome shotgun (WGS) entry which is preliminary data.</text>
</comment>
<keyword evidence="2" id="KW-1185">Reference proteome</keyword>
<dbReference type="EMBL" id="JAUTXU010000002">
    <property type="protein sequence ID" value="KAK3725541.1"/>
    <property type="molecule type" value="Genomic_DNA"/>
</dbReference>
<accession>A0ACC3P1K7</accession>
<reference evidence="1" key="1">
    <citation type="submission" date="2023-07" db="EMBL/GenBank/DDBJ databases">
        <title>Black Yeasts Isolated from many extreme environments.</title>
        <authorList>
            <person name="Coleine C."/>
            <person name="Stajich J.E."/>
            <person name="Selbmann L."/>
        </authorList>
    </citation>
    <scope>NUCLEOTIDE SEQUENCE</scope>
    <source>
        <strain evidence="1">CCFEE 5714</strain>
    </source>
</reference>
<evidence type="ECO:0000313" key="1">
    <source>
        <dbReference type="EMBL" id="KAK3725541.1"/>
    </source>
</evidence>
<name>A0ACC3P1K7_9PEZI</name>
<sequence length="586" mass="64635">MAPMQMHAHYMGLSGPALRVAVGAVAGLCFIAFGYGQGDVGGLVIEQTFVDHFPVFDYARDRSNLLQNSTVAGTVIAVWNIGCILGAFLTIFLSDRLGRKGNIILGLVLETIGKIIQCSSFGIGQYVAGRLIAGTGNGFITSTIPAWQAECLKTHRRGTLLLVSFGTCITAGLAIAYWFVYAFSFTQPSGASWRVPIILATLFTLPALALVCFMPDSPRWLLLKGREQEAIRALSALNELPEGHEDIRREILQIKYAVKHMASEPSGQVFTNGEYRYLHRTLLAVLLQIMQQFTGINLFMQYLGVMFLTQLQFPAKQALLLAACCATWFCLASLVAVFVVDKLWGRRDLTCFGASGMCLCMIMLCIFNYIGIFEQKDWAFSVMAAALFVYLTFFSIGWQGMSWMWSVELVPLSIRGPANALSTAANWLSNFVVVIVTPVMFTNIGYRTYIVFAVCNAFIVPTIYFLYPETGARSLEEVDMVFRSAHNRGNPWFSVVTAAKQEPKWFDKNGDPTDSYGGSESGELEKGSDNSTGEHSSPDPLWRNANIPPSPRMSEDAFETLNSAPAPAIRRTHSNDRAASRNGRPF</sequence>
<evidence type="ECO:0000313" key="2">
    <source>
        <dbReference type="Proteomes" id="UP001281147"/>
    </source>
</evidence>
<protein>
    <submittedName>
        <fullName evidence="1">Uncharacterized protein</fullName>
    </submittedName>
</protein>
<proteinExistence type="predicted"/>
<gene>
    <name evidence="1" type="ORF">LTR37_000511</name>
</gene>
<dbReference type="Proteomes" id="UP001281147">
    <property type="component" value="Unassembled WGS sequence"/>
</dbReference>
<organism evidence="1 2">
    <name type="scientific">Vermiconidia calcicola</name>
    <dbReference type="NCBI Taxonomy" id="1690605"/>
    <lineage>
        <taxon>Eukaryota</taxon>
        <taxon>Fungi</taxon>
        <taxon>Dikarya</taxon>
        <taxon>Ascomycota</taxon>
        <taxon>Pezizomycotina</taxon>
        <taxon>Dothideomycetes</taxon>
        <taxon>Dothideomycetidae</taxon>
        <taxon>Mycosphaerellales</taxon>
        <taxon>Extremaceae</taxon>
        <taxon>Vermiconidia</taxon>
    </lineage>
</organism>